<accession>A0A4R1NGU5</accession>
<organism evidence="2 3">
    <name type="scientific">Sodalis ligni</name>
    <dbReference type="NCBI Taxonomy" id="2697027"/>
    <lineage>
        <taxon>Bacteria</taxon>
        <taxon>Pseudomonadati</taxon>
        <taxon>Pseudomonadota</taxon>
        <taxon>Gammaproteobacteria</taxon>
        <taxon>Enterobacterales</taxon>
        <taxon>Bruguierivoracaceae</taxon>
        <taxon>Sodalis</taxon>
    </lineage>
</organism>
<feature type="region of interest" description="Disordered" evidence="1">
    <location>
        <begin position="45"/>
        <end position="94"/>
    </location>
</feature>
<evidence type="ECO:0000313" key="3">
    <source>
        <dbReference type="Proteomes" id="UP000294555"/>
    </source>
</evidence>
<sequence length="153" mass="16291">MPTRLFHLLTRRCQSSVSTLFSQLLIRSGFYISAVRRGAACLRPGEPSAGRGLAGGGSWPARERARSAATASRDGQTQPGGRPLTPTLTEADKGKRCATDGAPLACHRTPAVLKRVGCYSPSASQENKPSISRDPCTTRSILTACSDVLYKKT</sequence>
<reference evidence="2 3" key="1">
    <citation type="submission" date="2019-02" db="EMBL/GenBank/DDBJ databases">
        <title>Investigation of anaerobic lignin degradation for improved lignocellulosic biofuels.</title>
        <authorList>
            <person name="Deangelis K."/>
        </authorList>
    </citation>
    <scope>NUCLEOTIDE SEQUENCE [LARGE SCALE GENOMIC DNA]</scope>
    <source>
        <strain evidence="2 3">159R</strain>
    </source>
</reference>
<gene>
    <name evidence="2" type="ORF">EZJ58_3175</name>
</gene>
<name>A0A4R1NGU5_9GAMM</name>
<proteinExistence type="predicted"/>
<dbReference type="EMBL" id="SJOI01000001">
    <property type="protein sequence ID" value="TCL05021.1"/>
    <property type="molecule type" value="Genomic_DNA"/>
</dbReference>
<evidence type="ECO:0000256" key="1">
    <source>
        <dbReference type="SAM" id="MobiDB-lite"/>
    </source>
</evidence>
<dbReference type="Proteomes" id="UP000294555">
    <property type="component" value="Unassembled WGS sequence"/>
</dbReference>
<protein>
    <submittedName>
        <fullName evidence="2">Uncharacterized protein</fullName>
    </submittedName>
</protein>
<evidence type="ECO:0000313" key="2">
    <source>
        <dbReference type="EMBL" id="TCL05021.1"/>
    </source>
</evidence>
<keyword evidence="3" id="KW-1185">Reference proteome</keyword>
<comment type="caution">
    <text evidence="2">The sequence shown here is derived from an EMBL/GenBank/DDBJ whole genome shotgun (WGS) entry which is preliminary data.</text>
</comment>
<dbReference type="AlphaFoldDB" id="A0A4R1NGU5"/>